<evidence type="ECO:0000256" key="2">
    <source>
        <dbReference type="ARBA" id="ARBA00022679"/>
    </source>
</evidence>
<evidence type="ECO:0000256" key="1">
    <source>
        <dbReference type="ARBA" id="ARBA00022603"/>
    </source>
</evidence>
<dbReference type="AlphaFoldDB" id="A0AB40CEY2"/>
<dbReference type="InterPro" id="IPR012967">
    <property type="entry name" value="COMT_dimerisation"/>
</dbReference>
<name>A0AB40CEY2_DIOCR</name>
<dbReference type="PANTHER" id="PTHR11746">
    <property type="entry name" value="O-METHYLTRANSFERASE"/>
    <property type="match status" value="1"/>
</dbReference>
<dbReference type="InterPro" id="IPR029063">
    <property type="entry name" value="SAM-dependent_MTases_sf"/>
</dbReference>
<protein>
    <submittedName>
        <fullName evidence="7">Caffeic acid 3-O-methyltransferase-like</fullName>
    </submittedName>
</protein>
<evidence type="ECO:0000259" key="4">
    <source>
        <dbReference type="Pfam" id="PF00891"/>
    </source>
</evidence>
<dbReference type="InterPro" id="IPR001077">
    <property type="entry name" value="COMT_C"/>
</dbReference>
<dbReference type="Pfam" id="PF08100">
    <property type="entry name" value="Dimerisation"/>
    <property type="match status" value="1"/>
</dbReference>
<dbReference type="PROSITE" id="PS51683">
    <property type="entry name" value="SAM_OMT_II"/>
    <property type="match status" value="1"/>
</dbReference>
<feature type="domain" description="O-methyltransferase C-terminal" evidence="4">
    <location>
        <begin position="128"/>
        <end position="334"/>
    </location>
</feature>
<evidence type="ECO:0000256" key="3">
    <source>
        <dbReference type="ARBA" id="ARBA00022691"/>
    </source>
</evidence>
<dbReference type="Gene3D" id="1.10.10.10">
    <property type="entry name" value="Winged helix-like DNA-binding domain superfamily/Winged helix DNA-binding domain"/>
    <property type="match status" value="1"/>
</dbReference>
<dbReference type="GO" id="GO:0046983">
    <property type="term" value="F:protein dimerization activity"/>
    <property type="evidence" value="ECO:0007669"/>
    <property type="project" value="InterPro"/>
</dbReference>
<dbReference type="InterPro" id="IPR016461">
    <property type="entry name" value="COMT-like"/>
</dbReference>
<accession>A0AB40CEY2</accession>
<sequence>MADTLAFADAVEVGCGIALPMTLKAMIELDVLEIMAAAGPGALLSPEEIASKIQTSNPEAHEVLDRMLRFLATHKVVTCEVVVGEDDGKSKRRYGLGPVCKFFTKDENGVSLSPLLLMHHSKVTADAWANIKHAVLDGSVPFVKANGMTIYEHEDKDPHFSELFNETMFNRTTMYMKKMLENYKGFESINVLVDVGGGHGGILSIILSNYPHIKAINFDLPHVVSKAKTIQGVEFVGGDMFVSVPSGSDAIFMKEILHNWKDADCVKILKNYWKALPDNGKIVIIECVLPEISQNDNELKEIFLLDVIMLTYTVGGKERTEKEYQLLAKASGFSGLKIACNQGRSSSPAVPSSTTMRSFIGVEETALEIQLIKGGSERRVAQHYRLQHSTKGEGENQITGCVGFFLATRASFCGP</sequence>
<keyword evidence="6" id="KW-1185">Reference proteome</keyword>
<dbReference type="GO" id="GO:0032259">
    <property type="term" value="P:methylation"/>
    <property type="evidence" value="ECO:0007669"/>
    <property type="project" value="UniProtKB-KW"/>
</dbReference>
<organism evidence="6 7">
    <name type="scientific">Dioscorea cayennensis subsp. rotundata</name>
    <name type="common">White Guinea yam</name>
    <name type="synonym">Dioscorea rotundata</name>
    <dbReference type="NCBI Taxonomy" id="55577"/>
    <lineage>
        <taxon>Eukaryota</taxon>
        <taxon>Viridiplantae</taxon>
        <taxon>Streptophyta</taxon>
        <taxon>Embryophyta</taxon>
        <taxon>Tracheophyta</taxon>
        <taxon>Spermatophyta</taxon>
        <taxon>Magnoliopsida</taxon>
        <taxon>Liliopsida</taxon>
        <taxon>Dioscoreales</taxon>
        <taxon>Dioscoreaceae</taxon>
        <taxon>Dioscorea</taxon>
    </lineage>
</organism>
<evidence type="ECO:0000313" key="6">
    <source>
        <dbReference type="Proteomes" id="UP001515500"/>
    </source>
</evidence>
<gene>
    <name evidence="7" type="primary">LOC120274815</name>
</gene>
<dbReference type="InterPro" id="IPR036390">
    <property type="entry name" value="WH_DNA-bd_sf"/>
</dbReference>
<dbReference type="Pfam" id="PF00891">
    <property type="entry name" value="Methyltransf_2"/>
    <property type="match status" value="1"/>
</dbReference>
<dbReference type="GeneID" id="120274815"/>
<dbReference type="CDD" id="cd02440">
    <property type="entry name" value="AdoMet_MTases"/>
    <property type="match status" value="1"/>
</dbReference>
<dbReference type="SUPFAM" id="SSF53335">
    <property type="entry name" value="S-adenosyl-L-methionine-dependent methyltransferases"/>
    <property type="match status" value="1"/>
</dbReference>
<dbReference type="SUPFAM" id="SSF46785">
    <property type="entry name" value="Winged helix' DNA-binding domain"/>
    <property type="match status" value="1"/>
</dbReference>
<proteinExistence type="predicted"/>
<dbReference type="InterPro" id="IPR036388">
    <property type="entry name" value="WH-like_DNA-bd_sf"/>
</dbReference>
<dbReference type="GO" id="GO:0008171">
    <property type="term" value="F:O-methyltransferase activity"/>
    <property type="evidence" value="ECO:0007669"/>
    <property type="project" value="InterPro"/>
</dbReference>
<dbReference type="Gene3D" id="3.40.50.150">
    <property type="entry name" value="Vaccinia Virus protein VP39"/>
    <property type="match status" value="1"/>
</dbReference>
<feature type="domain" description="O-methyltransferase dimerisation" evidence="5">
    <location>
        <begin position="15"/>
        <end position="106"/>
    </location>
</feature>
<dbReference type="Proteomes" id="UP001515500">
    <property type="component" value="Chromosome 2"/>
</dbReference>
<dbReference type="RefSeq" id="XP_039137285.1">
    <property type="nucleotide sequence ID" value="XM_039281351.1"/>
</dbReference>
<evidence type="ECO:0000259" key="5">
    <source>
        <dbReference type="Pfam" id="PF08100"/>
    </source>
</evidence>
<keyword evidence="1" id="KW-0489">Methyltransferase</keyword>
<keyword evidence="3" id="KW-0949">S-adenosyl-L-methionine</keyword>
<evidence type="ECO:0000313" key="7">
    <source>
        <dbReference type="RefSeq" id="XP_039137285.1"/>
    </source>
</evidence>
<dbReference type="FunFam" id="1.10.10.10:FF:000357">
    <property type="entry name" value="Caffeic acid 3-O-methyltransferase"/>
    <property type="match status" value="1"/>
</dbReference>
<reference evidence="7" key="1">
    <citation type="submission" date="2025-08" db="UniProtKB">
        <authorList>
            <consortium name="RefSeq"/>
        </authorList>
    </citation>
    <scope>IDENTIFICATION</scope>
</reference>
<keyword evidence="2" id="KW-0808">Transferase</keyword>